<name>A0AAW2ZGC4_9EUKA</name>
<dbReference type="EMBL" id="JAOPGA020001438">
    <property type="protein sequence ID" value="KAL0488413.1"/>
    <property type="molecule type" value="Genomic_DNA"/>
</dbReference>
<gene>
    <name evidence="1" type="ORF">AKO1_015600</name>
</gene>
<organism evidence="1 2">
    <name type="scientific">Acrasis kona</name>
    <dbReference type="NCBI Taxonomy" id="1008807"/>
    <lineage>
        <taxon>Eukaryota</taxon>
        <taxon>Discoba</taxon>
        <taxon>Heterolobosea</taxon>
        <taxon>Tetramitia</taxon>
        <taxon>Eutetramitia</taxon>
        <taxon>Acrasidae</taxon>
        <taxon>Acrasis</taxon>
    </lineage>
</organism>
<comment type="caution">
    <text evidence="1">The sequence shown here is derived from an EMBL/GenBank/DDBJ whole genome shotgun (WGS) entry which is preliminary data.</text>
</comment>
<evidence type="ECO:0000313" key="1">
    <source>
        <dbReference type="EMBL" id="KAL0488413.1"/>
    </source>
</evidence>
<dbReference type="AlphaFoldDB" id="A0AAW2ZGC4"/>
<dbReference type="Proteomes" id="UP001431209">
    <property type="component" value="Unassembled WGS sequence"/>
</dbReference>
<protein>
    <submittedName>
        <fullName evidence="1">Uncharacterized protein</fullName>
    </submittedName>
</protein>
<reference evidence="1 2" key="1">
    <citation type="submission" date="2024-03" db="EMBL/GenBank/DDBJ databases">
        <title>The Acrasis kona genome and developmental transcriptomes reveal deep origins of eukaryotic multicellular pathways.</title>
        <authorList>
            <person name="Sheikh S."/>
            <person name="Fu C.-J."/>
            <person name="Brown M.W."/>
            <person name="Baldauf S.L."/>
        </authorList>
    </citation>
    <scope>NUCLEOTIDE SEQUENCE [LARGE SCALE GENOMIC DNA]</scope>
    <source>
        <strain evidence="1 2">ATCC MYA-3509</strain>
    </source>
</reference>
<keyword evidence="2" id="KW-1185">Reference proteome</keyword>
<accession>A0AAW2ZGC4</accession>
<proteinExistence type="predicted"/>
<sequence>MTDLIPASSYLNTLSPERRSILCGHMIRYDNEQYDKNKDNIRPARIEIDKNLGIDELKRIIKLKTKPELKTWDEWDRIYKSHVPVFTTANYLAVQSRLRLPNEQTEEKRRELREYIIKNGF</sequence>
<evidence type="ECO:0000313" key="2">
    <source>
        <dbReference type="Proteomes" id="UP001431209"/>
    </source>
</evidence>